<accession>A0A4C1VQ16</accession>
<dbReference type="Pfam" id="PF07703">
    <property type="entry name" value="A2M_BRD"/>
    <property type="match status" value="1"/>
</dbReference>
<gene>
    <name evidence="2" type="ORF">EVAR_32672_1</name>
</gene>
<feature type="domain" description="Alpha-2-macroglobulin bait region" evidence="1">
    <location>
        <begin position="40"/>
        <end position="81"/>
    </location>
</feature>
<dbReference type="InterPro" id="IPR011625">
    <property type="entry name" value="A2M_N_BRD"/>
</dbReference>
<evidence type="ECO:0000313" key="2">
    <source>
        <dbReference type="EMBL" id="GBP40630.1"/>
    </source>
</evidence>
<protein>
    <recommendedName>
        <fullName evidence="1">Alpha-2-macroglobulin bait region domain-containing protein</fullName>
    </recommendedName>
</protein>
<dbReference type="Gene3D" id="2.60.40.1930">
    <property type="match status" value="1"/>
</dbReference>
<comment type="caution">
    <text evidence="2">The sequence shown here is derived from an EMBL/GenBank/DDBJ whole genome shotgun (WGS) entry which is preliminary data.</text>
</comment>
<proteinExistence type="predicted"/>
<keyword evidence="3" id="KW-1185">Reference proteome</keyword>
<dbReference type="OrthoDB" id="2142040at2759"/>
<evidence type="ECO:0000313" key="3">
    <source>
        <dbReference type="Proteomes" id="UP000299102"/>
    </source>
</evidence>
<evidence type="ECO:0000259" key="1">
    <source>
        <dbReference type="Pfam" id="PF07703"/>
    </source>
</evidence>
<reference evidence="2 3" key="1">
    <citation type="journal article" date="2019" name="Commun. Biol.">
        <title>The bagworm genome reveals a unique fibroin gene that provides high tensile strength.</title>
        <authorList>
            <person name="Kono N."/>
            <person name="Nakamura H."/>
            <person name="Ohtoshi R."/>
            <person name="Tomita M."/>
            <person name="Numata K."/>
            <person name="Arakawa K."/>
        </authorList>
    </citation>
    <scope>NUCLEOTIDE SEQUENCE [LARGE SCALE GENOMIC DNA]</scope>
</reference>
<dbReference type="STRING" id="151549.A0A4C1VQ16"/>
<name>A0A4C1VQ16_EUMVA</name>
<organism evidence="2 3">
    <name type="scientific">Eumeta variegata</name>
    <name type="common">Bagworm moth</name>
    <name type="synonym">Eumeta japonica</name>
    <dbReference type="NCBI Taxonomy" id="151549"/>
    <lineage>
        <taxon>Eukaryota</taxon>
        <taxon>Metazoa</taxon>
        <taxon>Ecdysozoa</taxon>
        <taxon>Arthropoda</taxon>
        <taxon>Hexapoda</taxon>
        <taxon>Insecta</taxon>
        <taxon>Pterygota</taxon>
        <taxon>Neoptera</taxon>
        <taxon>Endopterygota</taxon>
        <taxon>Lepidoptera</taxon>
        <taxon>Glossata</taxon>
        <taxon>Ditrysia</taxon>
        <taxon>Tineoidea</taxon>
        <taxon>Psychidae</taxon>
        <taxon>Oiketicinae</taxon>
        <taxon>Eumeta</taxon>
    </lineage>
</organism>
<dbReference type="EMBL" id="BGZK01000385">
    <property type="protein sequence ID" value="GBP40630.1"/>
    <property type="molecule type" value="Genomic_DNA"/>
</dbReference>
<dbReference type="Proteomes" id="UP000299102">
    <property type="component" value="Unassembled WGS sequence"/>
</dbReference>
<dbReference type="AlphaFoldDB" id="A0A4C1VQ16"/>
<sequence length="188" mass="20636">MVKDTNLVHNNGILALVTVTCSLIDGGGAPRPPPARRGSDSFPVTADMAPVSSLLVYYVTAEGEPVSDVASFHVRLLHKELKEYLKGQRLEDDEAVVAAAQEFQALRNANSDCQLPSAPRLQRGHLPEIPTVAVAVEERRWWYPRASLRLRILAPRDAAVCLIGARAPPDAKFDPHAKLVYRFTVSFT</sequence>